<keyword evidence="7" id="KW-1185">Reference proteome</keyword>
<evidence type="ECO:0000256" key="2">
    <source>
        <dbReference type="ARBA" id="ARBA00022692"/>
    </source>
</evidence>
<keyword evidence="3 5" id="KW-1133">Transmembrane helix</keyword>
<evidence type="ECO:0000313" key="6">
    <source>
        <dbReference type="EMBL" id="SMX45612.1"/>
    </source>
</evidence>
<feature type="transmembrane region" description="Helical" evidence="5">
    <location>
        <begin position="37"/>
        <end position="66"/>
    </location>
</feature>
<feature type="transmembrane region" description="Helical" evidence="5">
    <location>
        <begin position="122"/>
        <end position="155"/>
    </location>
</feature>
<proteinExistence type="predicted"/>
<evidence type="ECO:0000256" key="4">
    <source>
        <dbReference type="ARBA" id="ARBA00023136"/>
    </source>
</evidence>
<dbReference type="GO" id="GO:0012505">
    <property type="term" value="C:endomembrane system"/>
    <property type="evidence" value="ECO:0007669"/>
    <property type="project" value="UniProtKB-SubCell"/>
</dbReference>
<feature type="transmembrane region" description="Helical" evidence="5">
    <location>
        <begin position="72"/>
        <end position="90"/>
    </location>
</feature>
<sequence>METNLVILGLTIAFSTLAAILWSIFCPTRRLWPPQKYTALTPVLVWVPTFTLFAVLVILGILGWQAVAFPNWVRLGIGVPFIILGHLGVWSEVMKFGVPQTGGAVGELKTDGLYRFSRNPQYVADIAMVAGWLILSAAPSAMIVGAVAIAVLIAAPFAEEPWLEANYGQAYKNYRLRVRRFL</sequence>
<evidence type="ECO:0008006" key="8">
    <source>
        <dbReference type="Google" id="ProtNLM"/>
    </source>
</evidence>
<keyword evidence="2 5" id="KW-0812">Transmembrane</keyword>
<dbReference type="EMBL" id="FXYD01000009">
    <property type="protein sequence ID" value="SMX45612.1"/>
    <property type="molecule type" value="Genomic_DNA"/>
</dbReference>
<dbReference type="AlphaFoldDB" id="A0A238KTX8"/>
<organism evidence="6 7">
    <name type="scientific">Octadecabacter ascidiaceicola</name>
    <dbReference type="NCBI Taxonomy" id="1655543"/>
    <lineage>
        <taxon>Bacteria</taxon>
        <taxon>Pseudomonadati</taxon>
        <taxon>Pseudomonadota</taxon>
        <taxon>Alphaproteobacteria</taxon>
        <taxon>Rhodobacterales</taxon>
        <taxon>Roseobacteraceae</taxon>
        <taxon>Octadecabacter</taxon>
    </lineage>
</organism>
<dbReference type="InterPro" id="IPR007318">
    <property type="entry name" value="Phopholipid_MeTrfase"/>
</dbReference>
<comment type="subcellular location">
    <subcellularLocation>
        <location evidence="1">Endomembrane system</location>
        <topology evidence="1">Multi-pass membrane protein</topology>
    </subcellularLocation>
</comment>
<evidence type="ECO:0000313" key="7">
    <source>
        <dbReference type="Proteomes" id="UP000203464"/>
    </source>
</evidence>
<dbReference type="Gene3D" id="1.20.120.1630">
    <property type="match status" value="1"/>
</dbReference>
<keyword evidence="4 5" id="KW-0472">Membrane</keyword>
<gene>
    <name evidence="6" type="ORF">OCA8868_03338</name>
</gene>
<evidence type="ECO:0000256" key="5">
    <source>
        <dbReference type="SAM" id="Phobius"/>
    </source>
</evidence>
<feature type="transmembrane region" description="Helical" evidence="5">
    <location>
        <begin position="6"/>
        <end position="25"/>
    </location>
</feature>
<evidence type="ECO:0000256" key="1">
    <source>
        <dbReference type="ARBA" id="ARBA00004127"/>
    </source>
</evidence>
<reference evidence="7" key="1">
    <citation type="submission" date="2017-05" db="EMBL/GenBank/DDBJ databases">
        <authorList>
            <person name="Rodrigo-Torres L."/>
            <person name="Arahal R. D."/>
            <person name="Lucena T."/>
        </authorList>
    </citation>
    <scope>NUCLEOTIDE SEQUENCE [LARGE SCALE GENOMIC DNA]</scope>
    <source>
        <strain evidence="7">CECT 8868</strain>
    </source>
</reference>
<dbReference type="Proteomes" id="UP000203464">
    <property type="component" value="Unassembled WGS sequence"/>
</dbReference>
<evidence type="ECO:0000256" key="3">
    <source>
        <dbReference type="ARBA" id="ARBA00022989"/>
    </source>
</evidence>
<protein>
    <recommendedName>
        <fullName evidence="8">Steroid 5-alpha reductase C-terminal domain-containing protein</fullName>
    </recommendedName>
</protein>
<accession>A0A238KTX8</accession>
<name>A0A238KTX8_9RHOB</name>
<dbReference type="Pfam" id="PF04191">
    <property type="entry name" value="PEMT"/>
    <property type="match status" value="1"/>
</dbReference>